<organism evidence="1 2">
    <name type="scientific">Didymodactylos carnosus</name>
    <dbReference type="NCBI Taxonomy" id="1234261"/>
    <lineage>
        <taxon>Eukaryota</taxon>
        <taxon>Metazoa</taxon>
        <taxon>Spiralia</taxon>
        <taxon>Gnathifera</taxon>
        <taxon>Rotifera</taxon>
        <taxon>Eurotatoria</taxon>
        <taxon>Bdelloidea</taxon>
        <taxon>Philodinida</taxon>
        <taxon>Philodinidae</taxon>
        <taxon>Didymodactylos</taxon>
    </lineage>
</organism>
<dbReference type="EMBL" id="CAJOBC010140509">
    <property type="protein sequence ID" value="CAF4643962.1"/>
    <property type="molecule type" value="Genomic_DNA"/>
</dbReference>
<evidence type="ECO:0000313" key="2">
    <source>
        <dbReference type="Proteomes" id="UP000681722"/>
    </source>
</evidence>
<proteinExistence type="predicted"/>
<accession>A0A8S2ZNR3</accession>
<gene>
    <name evidence="1" type="ORF">SRO942_LOCUS50212</name>
</gene>
<dbReference type="Proteomes" id="UP000681722">
    <property type="component" value="Unassembled WGS sequence"/>
</dbReference>
<protein>
    <submittedName>
        <fullName evidence="1">Uncharacterized protein</fullName>
    </submittedName>
</protein>
<sequence>MARDYVEYLRQLNSIIQPLKKLLLQKNNLQSNQNFPLYLKFQELCKLRQKLKKIDFYGSESENMFETYDKLNQLENELDPNTKTFSPIKSGQVFDLFIEILKSDNMLMSLDLLSTELKHELLTLGSDKITGDLTVENAFSSLEVL</sequence>
<dbReference type="AlphaFoldDB" id="A0A8S2ZNR3"/>
<evidence type="ECO:0000313" key="1">
    <source>
        <dbReference type="EMBL" id="CAF4643962.1"/>
    </source>
</evidence>
<name>A0A8S2ZNR3_9BILA</name>
<comment type="caution">
    <text evidence="1">The sequence shown here is derived from an EMBL/GenBank/DDBJ whole genome shotgun (WGS) entry which is preliminary data.</text>
</comment>
<reference evidence="1" key="1">
    <citation type="submission" date="2021-02" db="EMBL/GenBank/DDBJ databases">
        <authorList>
            <person name="Nowell W R."/>
        </authorList>
    </citation>
    <scope>NUCLEOTIDE SEQUENCE</scope>
</reference>